<dbReference type="NCBIfam" id="NF008074">
    <property type="entry name" value="PRK10811.1"/>
    <property type="match status" value="1"/>
</dbReference>
<feature type="binding site" evidence="16">
    <location>
        <position position="406"/>
    </location>
    <ligand>
        <name>Zn(2+)</name>
        <dbReference type="ChEBI" id="CHEBI:29105"/>
        <note>ligand shared between dimeric partners</note>
    </ligand>
</feature>
<feature type="compositionally biased region" description="Basic and acidic residues" evidence="17">
    <location>
        <begin position="617"/>
        <end position="631"/>
    </location>
</feature>
<keyword evidence="5 16" id="KW-0698">rRNA processing</keyword>
<feature type="compositionally biased region" description="Low complexity" evidence="17">
    <location>
        <begin position="590"/>
        <end position="599"/>
    </location>
</feature>
<dbReference type="GO" id="GO:0006364">
    <property type="term" value="P:rRNA processing"/>
    <property type="evidence" value="ECO:0007669"/>
    <property type="project" value="UniProtKB-UniRule"/>
</dbReference>
<feature type="compositionally biased region" description="Low complexity" evidence="17">
    <location>
        <begin position="532"/>
        <end position="544"/>
    </location>
</feature>
<evidence type="ECO:0000256" key="16">
    <source>
        <dbReference type="HAMAP-Rule" id="MF_00970"/>
    </source>
</evidence>
<dbReference type="GO" id="GO:0005737">
    <property type="term" value="C:cytoplasm"/>
    <property type="evidence" value="ECO:0007669"/>
    <property type="project" value="UniProtKB-SubCell"/>
</dbReference>
<feature type="compositionally biased region" description="Polar residues" evidence="17">
    <location>
        <begin position="697"/>
        <end position="709"/>
    </location>
</feature>
<feature type="compositionally biased region" description="Basic and acidic residues" evidence="17">
    <location>
        <begin position="717"/>
        <end position="727"/>
    </location>
</feature>
<comment type="similarity">
    <text evidence="16">Belongs to the RNase E/G family. RNase E subfamily.</text>
</comment>
<comment type="cofactor">
    <cofactor evidence="16">
        <name>Mg(2+)</name>
        <dbReference type="ChEBI" id="CHEBI:18420"/>
    </cofactor>
    <text evidence="16">Binds 1 Mg(2+) ion per subunit.</text>
</comment>
<evidence type="ECO:0000256" key="4">
    <source>
        <dbReference type="ARBA" id="ARBA00022519"/>
    </source>
</evidence>
<feature type="compositionally biased region" description="Low complexity" evidence="17">
    <location>
        <begin position="799"/>
        <end position="812"/>
    </location>
</feature>
<evidence type="ECO:0000256" key="14">
    <source>
        <dbReference type="ARBA" id="ARBA00022884"/>
    </source>
</evidence>
<dbReference type="EC" id="3.1.26.12" evidence="16"/>
<feature type="compositionally biased region" description="Polar residues" evidence="17">
    <location>
        <begin position="764"/>
        <end position="773"/>
    </location>
</feature>
<proteinExistence type="inferred from homology"/>
<dbReference type="GO" id="GO:0009898">
    <property type="term" value="C:cytoplasmic side of plasma membrane"/>
    <property type="evidence" value="ECO:0007669"/>
    <property type="project" value="UniProtKB-UniRule"/>
</dbReference>
<dbReference type="AlphaFoldDB" id="A0A9E4MZE8"/>
<comment type="subunit">
    <text evidence="16">Component of the RNA degradosome, which is a multiprotein complex involved in RNA processing and mRNA degradation. Within the RNA degradosome, RNase E assembles into a homotetramer formed by a dimer of dimers.</text>
</comment>
<evidence type="ECO:0000256" key="2">
    <source>
        <dbReference type="ARBA" id="ARBA00022475"/>
    </source>
</evidence>
<feature type="compositionally biased region" description="Basic and acidic residues" evidence="17">
    <location>
        <begin position="821"/>
        <end position="845"/>
    </location>
</feature>
<dbReference type="GO" id="GO:0008270">
    <property type="term" value="F:zinc ion binding"/>
    <property type="evidence" value="ECO:0007669"/>
    <property type="project" value="UniProtKB-UniRule"/>
</dbReference>
<keyword evidence="4 16" id="KW-0997">Cell inner membrane</keyword>
<organism evidence="19 20">
    <name type="scientific">Candidatus Thiodiazotropha lotti</name>
    <dbReference type="NCBI Taxonomy" id="2792787"/>
    <lineage>
        <taxon>Bacteria</taxon>
        <taxon>Pseudomonadati</taxon>
        <taxon>Pseudomonadota</taxon>
        <taxon>Gammaproteobacteria</taxon>
        <taxon>Chromatiales</taxon>
        <taxon>Sedimenticolaceae</taxon>
        <taxon>Candidatus Thiodiazotropha</taxon>
    </lineage>
</organism>
<feature type="compositionally biased region" description="Basic and acidic residues" evidence="17">
    <location>
        <begin position="747"/>
        <end position="763"/>
    </location>
</feature>
<keyword evidence="8 16" id="KW-0479">Metal-binding</keyword>
<keyword evidence="13 16" id="KW-0460">Magnesium</keyword>
<feature type="compositionally biased region" description="Basic and acidic residues" evidence="17">
    <location>
        <begin position="644"/>
        <end position="655"/>
    </location>
</feature>
<dbReference type="PANTHER" id="PTHR30001">
    <property type="entry name" value="RIBONUCLEASE"/>
    <property type="match status" value="1"/>
</dbReference>
<feature type="binding site" evidence="16">
    <location>
        <position position="403"/>
    </location>
    <ligand>
        <name>Zn(2+)</name>
        <dbReference type="ChEBI" id="CHEBI:29105"/>
        <note>ligand shared between dimeric partners</note>
    </ligand>
</feature>
<keyword evidence="15 16" id="KW-0472">Membrane</keyword>
<dbReference type="HAMAP" id="MF_00970">
    <property type="entry name" value="RNase_E"/>
    <property type="match status" value="1"/>
</dbReference>
<keyword evidence="3 16" id="KW-0963">Cytoplasm</keyword>
<keyword evidence="2 16" id="KW-1003">Cell membrane</keyword>
<reference evidence="19" key="1">
    <citation type="journal article" date="2021" name="Proc. Natl. Acad. Sci. U.S.A.">
        <title>Global biogeography of chemosynthetic symbionts reveals both localized and globally distributed symbiont groups. .</title>
        <authorList>
            <person name="Osvatic J.T."/>
            <person name="Wilkins L.G.E."/>
            <person name="Leibrecht L."/>
            <person name="Leray M."/>
            <person name="Zauner S."/>
            <person name="Polzin J."/>
            <person name="Camacho Y."/>
            <person name="Gros O."/>
            <person name="van Gils J.A."/>
            <person name="Eisen J.A."/>
            <person name="Petersen J.M."/>
            <person name="Yuen B."/>
        </authorList>
    </citation>
    <scope>NUCLEOTIDE SEQUENCE</scope>
    <source>
        <strain evidence="19">MAGL173</strain>
    </source>
</reference>
<evidence type="ECO:0000256" key="5">
    <source>
        <dbReference type="ARBA" id="ARBA00022552"/>
    </source>
</evidence>
<dbReference type="InterPro" id="IPR048583">
    <property type="entry name" value="RNase_E_G_thioredoxin-like"/>
</dbReference>
<feature type="region of interest" description="Required for zinc-mediated homotetramerization and catalytic activity" evidence="16">
    <location>
        <begin position="403"/>
        <end position="406"/>
    </location>
</feature>
<feature type="binding site" evidence="16">
    <location>
        <position position="302"/>
    </location>
    <ligand>
        <name>Mg(2+)</name>
        <dbReference type="ChEBI" id="CHEBI:18420"/>
        <note>catalytic</note>
    </ligand>
</feature>
<dbReference type="GO" id="GO:0006402">
    <property type="term" value="P:mRNA catabolic process"/>
    <property type="evidence" value="ECO:0007669"/>
    <property type="project" value="UniProtKB-UniRule"/>
</dbReference>
<dbReference type="Pfam" id="PF00575">
    <property type="entry name" value="S1"/>
    <property type="match status" value="1"/>
</dbReference>
<dbReference type="FunFam" id="2.40.50.140:FF:000040">
    <property type="entry name" value="Ribonuclease E"/>
    <property type="match status" value="1"/>
</dbReference>
<dbReference type="InterPro" id="IPR003029">
    <property type="entry name" value="S1_domain"/>
</dbReference>
<evidence type="ECO:0000313" key="20">
    <source>
        <dbReference type="Proteomes" id="UP000886687"/>
    </source>
</evidence>
<feature type="binding site" evidence="16">
    <location>
        <position position="345"/>
    </location>
    <ligand>
        <name>Mg(2+)</name>
        <dbReference type="ChEBI" id="CHEBI:18420"/>
        <note>catalytic</note>
    </ligand>
</feature>
<dbReference type="InterPro" id="IPR028878">
    <property type="entry name" value="RNase_E"/>
</dbReference>
<dbReference type="GO" id="GO:0000287">
    <property type="term" value="F:magnesium ion binding"/>
    <property type="evidence" value="ECO:0007669"/>
    <property type="project" value="UniProtKB-UniRule"/>
</dbReference>
<comment type="subcellular location">
    <subcellularLocation>
        <location evidence="16">Cytoplasm</location>
    </subcellularLocation>
    <subcellularLocation>
        <location evidence="16">Cell inner membrane</location>
        <topology evidence="16">Peripheral membrane protein</topology>
        <orientation evidence="16">Cytoplasmic side</orientation>
    </subcellularLocation>
</comment>
<evidence type="ECO:0000313" key="19">
    <source>
        <dbReference type="EMBL" id="MCG7937640.1"/>
    </source>
</evidence>
<evidence type="ECO:0000256" key="12">
    <source>
        <dbReference type="ARBA" id="ARBA00022833"/>
    </source>
</evidence>
<keyword evidence="12 16" id="KW-0862">Zinc</keyword>
<evidence type="ECO:0000256" key="17">
    <source>
        <dbReference type="SAM" id="MobiDB-lite"/>
    </source>
</evidence>
<feature type="domain" description="S1 motif" evidence="18">
    <location>
        <begin position="39"/>
        <end position="120"/>
    </location>
</feature>
<dbReference type="PANTHER" id="PTHR30001:SF1">
    <property type="entry name" value="RIBONUCLEASE E_G-LIKE PROTEIN, CHLOROPLASTIC"/>
    <property type="match status" value="1"/>
</dbReference>
<dbReference type="NCBIfam" id="TIGR00757">
    <property type="entry name" value="RNaseEG"/>
    <property type="match status" value="1"/>
</dbReference>
<dbReference type="CDD" id="cd04453">
    <property type="entry name" value="S1_RNase_E"/>
    <property type="match status" value="1"/>
</dbReference>
<sequence>MKRMLINATQPEELRVAIVDGQKLFNLDIEIPGREQKKANIYKGRITRVEPSLEAAFVDYGAERHGFLPLKEISRSYFTNKARESSGRVNIQEALKEGQEVIVQVEKEERGNKGAALTTFISLAGRYLVLMPNNPRAGGVSRRIEGQDRTELREAMSELQIPEDMGLIVRTAGVGKNSEELQWDLDYLIQLWNAIEHSAEKPAPFLIYQESNVIIRSIRDYLRADIGEIVIDDADVYGQAERFINQVMPQYGKKLRHYDDEVPLFSRYQIESQIESAFQREVSLPSGGAIVIDHTEALTSIDINSARATKGADIEETALNTNLEAADEVARQLRLRDLGGLFVIDFIDMTPSRNQREVENRLKEALKQDRARVQIGRISRFGLLEMSRQRLRPSLGEASEQACPRCKGHGTVRGVESLSLSVLRIIEEEAMKENTGRIMAQLPVDMATFLLNEKRQMIHDIEKRQSIEVVLIPNIHLETPNYQIDRIRASDLPDEDDTVSSYKMVSDEATETAEYITAKQVKSEQPAVKSIAPASPAPQRAEAPAPAPAPAATDSQTGETGFLKKIFSIFSSKEVEPAQPEVEEKKAPARQQSGSNSNNRRGRRATQPGGRNAKSAGGERRGDNRNQDKSSNRRRGGNKAGGSADKRATQEKKPQEQAAPATAAVAGDNTETTPKPKSRRGRRGGRRRRSAAERNNDQTAVNNGATEATSEAPAQEKAQEKSQEKPKRQQPRAQKKSASPRTSKAGKPAEARQETESRDDSSRVEVNQKSQQIDRVAETAEATPREKPKAKPQPEQQVKTAKTEPTAAKPAESQTSSDAKLVADRKPAKKQDKTTAEPKQAEQKAKPPKPAGQVETTKAKTEVKAKPAKTTATQASPRKEPVDNAVKPKPKPKPKAVKLQQVETKPIAKESKAENAKVESPKAKATAEPKMAKPQAKATPEPQSAKPQAKATPEPQSAMPQAKATPEPQSAKPQAKATIEKALESRAQPASKSVQVETKKPAANTDVNVVDASRD</sequence>
<feature type="region of interest" description="Disordered" evidence="17">
    <location>
        <begin position="575"/>
        <end position="1015"/>
    </location>
</feature>
<keyword evidence="16" id="KW-0820">tRNA-binding</keyword>
<evidence type="ECO:0000256" key="3">
    <source>
        <dbReference type="ARBA" id="ARBA00022490"/>
    </source>
</evidence>
<comment type="function">
    <text evidence="16">Endoribonuclease that plays a central role in RNA processing and decay. Required for the maturation of 5S and 16S rRNAs and the majority of tRNAs. Also involved in the degradation of most mRNAs.</text>
</comment>
<dbReference type="GO" id="GO:0000049">
    <property type="term" value="F:tRNA binding"/>
    <property type="evidence" value="ECO:0007669"/>
    <property type="project" value="UniProtKB-KW"/>
</dbReference>
<dbReference type="GO" id="GO:0008995">
    <property type="term" value="F:ribonuclease E activity"/>
    <property type="evidence" value="ECO:0007669"/>
    <property type="project" value="UniProtKB-EC"/>
</dbReference>
<dbReference type="GO" id="GO:0019843">
    <property type="term" value="F:rRNA binding"/>
    <property type="evidence" value="ECO:0007669"/>
    <property type="project" value="UniProtKB-KW"/>
</dbReference>
<keyword evidence="11 16" id="KW-0378">Hydrolase</keyword>
<name>A0A9E4MZE8_9GAMM</name>
<evidence type="ECO:0000256" key="6">
    <source>
        <dbReference type="ARBA" id="ARBA00022694"/>
    </source>
</evidence>
<feature type="compositionally biased region" description="Basic and acidic residues" evidence="17">
    <location>
        <begin position="775"/>
        <end position="789"/>
    </location>
</feature>
<evidence type="ECO:0000256" key="1">
    <source>
        <dbReference type="ARBA" id="ARBA00005663"/>
    </source>
</evidence>
<dbReference type="SMART" id="SM00316">
    <property type="entry name" value="S1"/>
    <property type="match status" value="1"/>
</dbReference>
<dbReference type="Pfam" id="PF20833">
    <property type="entry name" value="RNase_E_G_Thio"/>
    <property type="match status" value="1"/>
</dbReference>
<accession>A0A9E4MZE8</accession>
<dbReference type="GO" id="GO:0008033">
    <property type="term" value="P:tRNA processing"/>
    <property type="evidence" value="ECO:0007669"/>
    <property type="project" value="UniProtKB-UniRule"/>
</dbReference>
<keyword evidence="14 16" id="KW-0694">RNA-binding</keyword>
<keyword evidence="6 16" id="KW-0819">tRNA processing</keyword>
<keyword evidence="10 16" id="KW-0255">Endonuclease</keyword>
<evidence type="ECO:0000259" key="18">
    <source>
        <dbReference type="PROSITE" id="PS50126"/>
    </source>
</evidence>
<dbReference type="SUPFAM" id="SSF50249">
    <property type="entry name" value="Nucleic acid-binding proteins"/>
    <property type="match status" value="1"/>
</dbReference>
<dbReference type="InterPro" id="IPR012340">
    <property type="entry name" value="NA-bd_OB-fold"/>
</dbReference>
<evidence type="ECO:0000256" key="8">
    <source>
        <dbReference type="ARBA" id="ARBA00022723"/>
    </source>
</evidence>
<comment type="caution">
    <text evidence="19">The sequence shown here is derived from an EMBL/GenBank/DDBJ whole genome shotgun (WGS) entry which is preliminary data.</text>
</comment>
<dbReference type="Gene3D" id="3.40.1260.20">
    <property type="entry name" value="Ribonuclease E, catalytic domain"/>
    <property type="match status" value="1"/>
</dbReference>
<feature type="compositionally biased region" description="Basic residues" evidence="17">
    <location>
        <begin position="676"/>
        <end position="689"/>
    </location>
</feature>
<evidence type="ECO:0000256" key="13">
    <source>
        <dbReference type="ARBA" id="ARBA00022842"/>
    </source>
</evidence>
<comment type="cofactor">
    <cofactor evidence="16">
        <name>Zn(2+)</name>
        <dbReference type="ChEBI" id="CHEBI:29105"/>
    </cofactor>
    <text evidence="16">Binds 2 Zn(2+) ions per homotetramer.</text>
</comment>
<feature type="region of interest" description="Disordered" evidence="17">
    <location>
        <begin position="522"/>
        <end position="558"/>
    </location>
</feature>
<evidence type="ECO:0000256" key="7">
    <source>
        <dbReference type="ARBA" id="ARBA00022722"/>
    </source>
</evidence>
<dbReference type="Gene3D" id="2.40.50.140">
    <property type="entry name" value="Nucleic acid-binding proteins"/>
    <property type="match status" value="1"/>
</dbReference>
<evidence type="ECO:0000256" key="15">
    <source>
        <dbReference type="ARBA" id="ARBA00023136"/>
    </source>
</evidence>
<dbReference type="Proteomes" id="UP000886687">
    <property type="component" value="Unassembled WGS sequence"/>
</dbReference>
<dbReference type="Pfam" id="PF10150">
    <property type="entry name" value="RNase_E_G"/>
    <property type="match status" value="1"/>
</dbReference>
<evidence type="ECO:0000256" key="11">
    <source>
        <dbReference type="ARBA" id="ARBA00022801"/>
    </source>
</evidence>
<dbReference type="InterPro" id="IPR004659">
    <property type="entry name" value="RNase_E/G"/>
</dbReference>
<feature type="compositionally biased region" description="Basic and acidic residues" evidence="17">
    <location>
        <begin position="906"/>
        <end position="931"/>
    </location>
</feature>
<dbReference type="EMBL" id="JAEPDI010000001">
    <property type="protein sequence ID" value="MCG7937640.1"/>
    <property type="molecule type" value="Genomic_DNA"/>
</dbReference>
<dbReference type="InterPro" id="IPR019307">
    <property type="entry name" value="RNA-bd_AU-1/RNase_E/G"/>
</dbReference>
<comment type="similarity">
    <text evidence="1">Belongs to the RNase E/G family. RNase G subfamily.</text>
</comment>
<comment type="catalytic activity">
    <reaction evidence="16">
        <text>Endonucleolytic cleavage of single-stranded RNA in A- and U-rich regions.</text>
        <dbReference type="EC" id="3.1.26.12"/>
    </reaction>
</comment>
<protein>
    <recommendedName>
        <fullName evidence="16">Ribonuclease E</fullName>
        <shortName evidence="16">RNase E</shortName>
        <ecNumber evidence="16">3.1.26.12</ecNumber>
    </recommendedName>
</protein>
<keyword evidence="7 16" id="KW-0540">Nuclease</keyword>
<keyword evidence="9 16" id="KW-0699">rRNA-binding</keyword>
<evidence type="ECO:0000256" key="10">
    <source>
        <dbReference type="ARBA" id="ARBA00022759"/>
    </source>
</evidence>
<gene>
    <name evidence="16 19" type="primary">rne</name>
    <name evidence="19" type="ORF">JAZ04_02115</name>
</gene>
<dbReference type="PROSITE" id="PS50126">
    <property type="entry name" value="S1"/>
    <property type="match status" value="1"/>
</dbReference>
<evidence type="ECO:0000256" key="9">
    <source>
        <dbReference type="ARBA" id="ARBA00022730"/>
    </source>
</evidence>